<dbReference type="InterPro" id="IPR054722">
    <property type="entry name" value="PolX-like_BBD"/>
</dbReference>
<evidence type="ECO:0000259" key="3">
    <source>
        <dbReference type="PROSITE" id="PS50994"/>
    </source>
</evidence>
<evidence type="ECO:0000256" key="1">
    <source>
        <dbReference type="ARBA" id="ARBA00022670"/>
    </source>
</evidence>
<dbReference type="GO" id="GO:0006508">
    <property type="term" value="P:proteolysis"/>
    <property type="evidence" value="ECO:0007669"/>
    <property type="project" value="UniProtKB-KW"/>
</dbReference>
<keyword evidence="5" id="KW-1185">Reference proteome</keyword>
<dbReference type="SUPFAM" id="SSF53098">
    <property type="entry name" value="Ribonuclease H-like"/>
    <property type="match status" value="1"/>
</dbReference>
<name>A0A225WMX9_9STRA</name>
<dbReference type="InterPro" id="IPR012337">
    <property type="entry name" value="RNaseH-like_sf"/>
</dbReference>
<organism evidence="4 5">
    <name type="scientific">Phytophthora megakarya</name>
    <dbReference type="NCBI Taxonomy" id="4795"/>
    <lineage>
        <taxon>Eukaryota</taxon>
        <taxon>Sar</taxon>
        <taxon>Stramenopiles</taxon>
        <taxon>Oomycota</taxon>
        <taxon>Peronosporomycetes</taxon>
        <taxon>Peronosporales</taxon>
        <taxon>Peronosporaceae</taxon>
        <taxon>Phytophthora</taxon>
    </lineage>
</organism>
<dbReference type="OrthoDB" id="129615at2759"/>
<evidence type="ECO:0000313" key="4">
    <source>
        <dbReference type="EMBL" id="OWZ18981.1"/>
    </source>
</evidence>
<dbReference type="InterPro" id="IPR001584">
    <property type="entry name" value="Integrase_cat-core"/>
</dbReference>
<proteinExistence type="predicted"/>
<dbReference type="PROSITE" id="PS50994">
    <property type="entry name" value="INTEGRASE"/>
    <property type="match status" value="1"/>
</dbReference>
<dbReference type="GO" id="GO:0008233">
    <property type="term" value="F:peptidase activity"/>
    <property type="evidence" value="ECO:0007669"/>
    <property type="project" value="UniProtKB-KW"/>
</dbReference>
<dbReference type="GO" id="GO:0003676">
    <property type="term" value="F:nucleic acid binding"/>
    <property type="evidence" value="ECO:0007669"/>
    <property type="project" value="InterPro"/>
</dbReference>
<reference evidence="5" key="1">
    <citation type="submission" date="2017-03" db="EMBL/GenBank/DDBJ databases">
        <title>Phytopthora megakarya and P. palmivora, two closely related causual agents of cacao black pod achieved similar genome size and gene model numbers by different mechanisms.</title>
        <authorList>
            <person name="Ali S."/>
            <person name="Shao J."/>
            <person name="Larry D.J."/>
            <person name="Kronmiller B."/>
            <person name="Shen D."/>
            <person name="Strem M.D."/>
            <person name="Melnick R.L."/>
            <person name="Guiltinan M.J."/>
            <person name="Tyler B.M."/>
            <person name="Meinhardt L.W."/>
            <person name="Bailey B.A."/>
        </authorList>
    </citation>
    <scope>NUCLEOTIDE SEQUENCE [LARGE SCALE GENOMIC DNA]</scope>
    <source>
        <strain evidence="5">zdho120</strain>
    </source>
</reference>
<sequence>MVSHLQRLFSIDNLRRTVATFVNVCLLCLHSRGGKDIPQVIRSMTLEYRICHKDWVYLVPIMQSSLNRTVVPSLGSHSPLELFVGLKNSTSLSEIYLSNTPACKSLLNKKRERGENVVNFTVGDYVLRSRVRQQIVHLVTSDEQDVHASILKFYSADSLDVTDELLDHVSSQGIVLAVDKLKDRKWNSDINGFEILIGWKGLQPIEDSFKPMIDLAKDIRQYHRLVMPMDLKEMLGRHGLTSRDGNGDSGLLADAWAGATVRVPRSKCRNSPGIPILNGHRDQGEMVMNARMTKLADNAHGTLELEQRRGKATAKLEPTCRQVMSPTGSDGDALQPSHQDVQGTDVQEANVVSDQFEQFDATLEGLLEGMAKQQARFMQNQEKMQSQLLQQRAESVHPPTFENTFSGSSAFTDFITARDRRMRVNSLDASMPTATAAAPIPVTTTRPVERAVAPEPPQVQQQKQEAQPTEQFVPPVNFGVKIPKPRDLDWLGFVKFSGKEVYPGLGADFKAWGLRFLQRLAAAQQMSGGDWPEEFRILALNGKLDGTALVYFERILPLWTADKDDNAKESKILLAVGTGTSEDKHTWILDSGSSVNLVKDANLLKNAKACNEQYLAANGESIRVSKKGSVELKTVVDGHGVVVNLAEVYHAQNLQDNIISYGRLEEKGVFLERHKGKSYAVHQESGVRVFEVNRRHKVLVVDVVDVATEVNTTTRVNAVSNAVQEANEGLDDAVTETKLLEMHRRLGHLAYDTVERMADTPGSAIRLTDRARPNCLTGAQGKQSKNSQSKKDSGKNAPIDKIGGVIGSDIKGPMTPRDRRGNIYLINFVDYSTNYVRVFLAKNKVEATKKFEHFLVYFEKMYNYTIHVLRTDGGKEYVNVDPFCAATGVRRQISERENQASNGKAERMHRTILNVARCMLFASGLPLYFGGDAVEYAAFVLIRSSCRSNTKRRSPIEMLTGKVPSLSDIVIFGSPCTVYRDPGKKAWKTRAEVGMIVGKQEYGVDYSLTFSAVLEMASGKLILVISRIWGVPARHGDVPSAYVKARTEANLIILLIIPQGMEFTEQELSVLGVKNKHELALTLDKGLYGLKQ</sequence>
<feature type="domain" description="Integrase catalytic" evidence="3">
    <location>
        <begin position="794"/>
        <end position="963"/>
    </location>
</feature>
<dbReference type="EMBL" id="NBNE01000506">
    <property type="protein sequence ID" value="OWZ18981.1"/>
    <property type="molecule type" value="Genomic_DNA"/>
</dbReference>
<dbReference type="GO" id="GO:0015074">
    <property type="term" value="P:DNA integration"/>
    <property type="evidence" value="ECO:0007669"/>
    <property type="project" value="InterPro"/>
</dbReference>
<accession>A0A225WMX9</accession>
<dbReference type="AlphaFoldDB" id="A0A225WMX9"/>
<keyword evidence="1" id="KW-0645">Protease</keyword>
<comment type="caution">
    <text evidence="4">The sequence shown here is derived from an EMBL/GenBank/DDBJ whole genome shotgun (WGS) entry which is preliminary data.</text>
</comment>
<gene>
    <name evidence="4" type="ORF">PHMEG_0006833</name>
</gene>
<evidence type="ECO:0000313" key="5">
    <source>
        <dbReference type="Proteomes" id="UP000198211"/>
    </source>
</evidence>
<feature type="region of interest" description="Disordered" evidence="2">
    <location>
        <begin position="763"/>
        <end position="800"/>
    </location>
</feature>
<dbReference type="Gene3D" id="3.30.420.10">
    <property type="entry name" value="Ribonuclease H-like superfamily/Ribonuclease H"/>
    <property type="match status" value="1"/>
</dbReference>
<dbReference type="InterPro" id="IPR039537">
    <property type="entry name" value="Retrotran_Ty1/copia-like"/>
</dbReference>
<evidence type="ECO:0000256" key="2">
    <source>
        <dbReference type="SAM" id="MobiDB-lite"/>
    </source>
</evidence>
<dbReference type="PANTHER" id="PTHR42648">
    <property type="entry name" value="TRANSPOSASE, PUTATIVE-RELATED"/>
    <property type="match status" value="1"/>
</dbReference>
<dbReference type="Proteomes" id="UP000198211">
    <property type="component" value="Unassembled WGS sequence"/>
</dbReference>
<dbReference type="Pfam" id="PF22936">
    <property type="entry name" value="Pol_BBD"/>
    <property type="match status" value="1"/>
</dbReference>
<keyword evidence="1" id="KW-0378">Hydrolase</keyword>
<dbReference type="InterPro" id="IPR036397">
    <property type="entry name" value="RNaseH_sf"/>
</dbReference>
<dbReference type="PANTHER" id="PTHR42648:SF28">
    <property type="entry name" value="TRANSPOSON-ENCODED PROTEIN WITH RIBONUCLEASE H-LIKE AND RETROVIRUS ZINC FINGER-LIKE DOMAINS"/>
    <property type="match status" value="1"/>
</dbReference>
<protein>
    <recommendedName>
        <fullName evidence="3">Integrase catalytic domain-containing protein</fullName>
    </recommendedName>
</protein>